<name>A0A6J3KJ85_9HYME</name>
<sequence>MDNHRETSSHREIHHNLPRYSTSNAYQEAYNSEHDIRLPEERSSVESVSEIEEPGINKNNIYNPYPNEPVYGKVLPKSKHATLRERYQRFNDYSELNMPEAVTAMQKLQRLKELQMKRDISERYYSQEIKRLIGEYYFGPRVASPSSKFTTGTLQSSSFHPSSGGRLKNNLEPCGTMTTITRLDCGCIQETTRPIFTTARGRVQRRKCNLSQDEKLLKLTSLNPQEHLFSSLEQPKDTYRAKMKKRLSLDSRMCPKISPAGDQEFETENEKKNKEPEQKISEHISRTTSPQRKFSDTSATSY</sequence>
<feature type="compositionally biased region" description="Basic and acidic residues" evidence="1">
    <location>
        <begin position="1"/>
        <end position="15"/>
    </location>
</feature>
<feature type="compositionally biased region" description="Polar residues" evidence="1">
    <location>
        <begin position="286"/>
        <end position="302"/>
    </location>
</feature>
<dbReference type="Proteomes" id="UP000504631">
    <property type="component" value="Unplaced"/>
</dbReference>
<protein>
    <submittedName>
        <fullName evidence="3">Uncharacterized protein LOC117234863</fullName>
    </submittedName>
</protein>
<dbReference type="RefSeq" id="XP_033352336.1">
    <property type="nucleotide sequence ID" value="XM_033496445.1"/>
</dbReference>
<evidence type="ECO:0000313" key="3">
    <source>
        <dbReference type="RefSeq" id="XP_033352336.1"/>
    </source>
</evidence>
<gene>
    <name evidence="3" type="primary">LOC117234863</name>
</gene>
<feature type="compositionally biased region" description="Basic and acidic residues" evidence="1">
    <location>
        <begin position="268"/>
        <end position="285"/>
    </location>
</feature>
<dbReference type="GeneID" id="117234863"/>
<dbReference type="AlphaFoldDB" id="A0A6J3KJ85"/>
<proteinExistence type="predicted"/>
<evidence type="ECO:0000256" key="1">
    <source>
        <dbReference type="SAM" id="MobiDB-lite"/>
    </source>
</evidence>
<feature type="region of interest" description="Disordered" evidence="1">
    <location>
        <begin position="252"/>
        <end position="302"/>
    </location>
</feature>
<keyword evidence="2" id="KW-1185">Reference proteome</keyword>
<organism evidence="2 3">
    <name type="scientific">Bombus vosnesenskii</name>
    <dbReference type="NCBI Taxonomy" id="207650"/>
    <lineage>
        <taxon>Eukaryota</taxon>
        <taxon>Metazoa</taxon>
        <taxon>Ecdysozoa</taxon>
        <taxon>Arthropoda</taxon>
        <taxon>Hexapoda</taxon>
        <taxon>Insecta</taxon>
        <taxon>Pterygota</taxon>
        <taxon>Neoptera</taxon>
        <taxon>Endopterygota</taxon>
        <taxon>Hymenoptera</taxon>
        <taxon>Apocrita</taxon>
        <taxon>Aculeata</taxon>
        <taxon>Apoidea</taxon>
        <taxon>Anthophila</taxon>
        <taxon>Apidae</taxon>
        <taxon>Bombus</taxon>
        <taxon>Pyrobombus</taxon>
    </lineage>
</organism>
<feature type="region of interest" description="Disordered" evidence="1">
    <location>
        <begin position="1"/>
        <end position="22"/>
    </location>
</feature>
<dbReference type="KEGG" id="bvk:117234863"/>
<reference evidence="3" key="1">
    <citation type="submission" date="2025-08" db="UniProtKB">
        <authorList>
            <consortium name="RefSeq"/>
        </authorList>
    </citation>
    <scope>IDENTIFICATION</scope>
    <source>
        <tissue evidence="3">Muscle</tissue>
    </source>
</reference>
<evidence type="ECO:0000313" key="2">
    <source>
        <dbReference type="Proteomes" id="UP000504631"/>
    </source>
</evidence>
<accession>A0A6J3KJ85</accession>